<dbReference type="AlphaFoldDB" id="L1LFE3"/>
<dbReference type="VEuPathDB" id="PiroplasmaDB:BEWA_040320"/>
<evidence type="ECO:0000256" key="1">
    <source>
        <dbReference type="SAM" id="SignalP"/>
    </source>
</evidence>
<comment type="caution">
    <text evidence="2">The sequence shown here is derived from an EMBL/GenBank/DDBJ whole genome shotgun (WGS) entry which is preliminary data.</text>
</comment>
<reference evidence="2 3" key="1">
    <citation type="journal article" date="2012" name="BMC Genomics">
        <title>Comparative genomic analysis and phylogenetic position of Theileria equi.</title>
        <authorList>
            <person name="Kappmeyer L.S."/>
            <person name="Thiagarajan M."/>
            <person name="Herndon D.R."/>
            <person name="Ramsay J.D."/>
            <person name="Caler E."/>
            <person name="Djikeng A."/>
            <person name="Gillespie J.J."/>
            <person name="Lau A.O."/>
            <person name="Roalson E.H."/>
            <person name="Silva J.C."/>
            <person name="Silva M.G."/>
            <person name="Suarez C.E."/>
            <person name="Ueti M.W."/>
            <person name="Nene V.M."/>
            <person name="Mealey R.H."/>
            <person name="Knowles D.P."/>
            <person name="Brayton K.A."/>
        </authorList>
    </citation>
    <scope>NUCLEOTIDE SEQUENCE [LARGE SCALE GENOMIC DNA]</scope>
    <source>
        <strain evidence="2 3">WA</strain>
    </source>
</reference>
<dbReference type="KEGG" id="beq:BEWA_040320"/>
<accession>L1LFE3</accession>
<sequence length="269" mass="31004">MNTCTRSLILLILLSIGKIFADHGNMRHSTKDIEPAIFIEEVPLVVPQKTPINIDLTRDPSHEVMVIKIDETSEDIHYMIRPELDENYKIADISENGRVISEDSDRIVERLVYFHREYDGAKVIKSIDKYINDDGNTAREILEFIKRQEDDRYVPLVRYPVDVDLLSADIPNEIERIAYTSPETKTFKIRAHLANRAYIGVVKYGGITVTSLLSNDIISRQIVLDTSETHPVIRIASHMRNKSVIYSRYKFVVEENVGTIIHEEEEEVH</sequence>
<dbReference type="EMBL" id="ACOU01000002">
    <property type="protein sequence ID" value="EKX73994.1"/>
    <property type="molecule type" value="Genomic_DNA"/>
</dbReference>
<feature type="signal peptide" evidence="1">
    <location>
        <begin position="1"/>
        <end position="21"/>
    </location>
</feature>
<organism evidence="2 3">
    <name type="scientific">Theileria equi strain WA</name>
    <dbReference type="NCBI Taxonomy" id="1537102"/>
    <lineage>
        <taxon>Eukaryota</taxon>
        <taxon>Sar</taxon>
        <taxon>Alveolata</taxon>
        <taxon>Apicomplexa</taxon>
        <taxon>Aconoidasida</taxon>
        <taxon>Piroplasmida</taxon>
        <taxon>Theileriidae</taxon>
        <taxon>Theileria</taxon>
    </lineage>
</organism>
<gene>
    <name evidence="2" type="ORF">BEWA_040320</name>
</gene>
<proteinExistence type="predicted"/>
<keyword evidence="3" id="KW-1185">Reference proteome</keyword>
<evidence type="ECO:0000313" key="2">
    <source>
        <dbReference type="EMBL" id="EKX73994.1"/>
    </source>
</evidence>
<dbReference type="RefSeq" id="XP_004833446.1">
    <property type="nucleotide sequence ID" value="XM_004833389.1"/>
</dbReference>
<dbReference type="Proteomes" id="UP000031512">
    <property type="component" value="Unassembled WGS sequence"/>
</dbReference>
<dbReference type="GeneID" id="15807442"/>
<name>L1LFE3_THEEQ</name>
<protein>
    <submittedName>
        <fullName evidence="2">Signal peptide containing protein</fullName>
    </submittedName>
</protein>
<keyword evidence="1" id="KW-0732">Signal</keyword>
<evidence type="ECO:0000313" key="3">
    <source>
        <dbReference type="Proteomes" id="UP000031512"/>
    </source>
</evidence>
<feature type="chain" id="PRO_5003953318" evidence="1">
    <location>
        <begin position="22"/>
        <end position="269"/>
    </location>
</feature>